<keyword evidence="9" id="KW-0904">Protein phosphatase</keyword>
<feature type="region of interest" description="Disordered" evidence="17">
    <location>
        <begin position="1037"/>
        <end position="1071"/>
    </location>
</feature>
<evidence type="ECO:0000256" key="17">
    <source>
        <dbReference type="SAM" id="MobiDB-lite"/>
    </source>
</evidence>
<feature type="compositionally biased region" description="Basic and acidic residues" evidence="17">
    <location>
        <begin position="893"/>
        <end position="928"/>
    </location>
</feature>
<dbReference type="InterPro" id="IPR016130">
    <property type="entry name" value="Tyr_Pase_AS"/>
</dbReference>
<dbReference type="GO" id="GO:0030496">
    <property type="term" value="C:midbody"/>
    <property type="evidence" value="ECO:0007669"/>
    <property type="project" value="UniProtKB-SubCell"/>
</dbReference>
<comment type="function">
    <text evidence="14">Protein phosphatase which regulates actin filament dynamics. Dephosphorylates and activates the actin binding/depolymerizing factor cofilin, which subsequently binds to actin filaments and stimulates their disassembly. Inhibitory phosphorylation of cofilin is mediated by LIMK1, which may also be dephosphorylated and inactivated by this protein.</text>
</comment>
<feature type="region of interest" description="Disordered" evidence="17">
    <location>
        <begin position="84"/>
        <end position="124"/>
    </location>
</feature>
<feature type="region of interest" description="Disordered" evidence="17">
    <location>
        <begin position="1232"/>
        <end position="1264"/>
    </location>
</feature>
<feature type="region of interest" description="Disordered" evidence="17">
    <location>
        <begin position="889"/>
        <end position="936"/>
    </location>
</feature>
<evidence type="ECO:0000256" key="2">
    <source>
        <dbReference type="ARBA" id="ARBA00004245"/>
    </source>
</evidence>
<gene>
    <name evidence="21" type="ORF">NXF25_018174</name>
</gene>
<evidence type="ECO:0000256" key="8">
    <source>
        <dbReference type="ARBA" id="ARBA00022801"/>
    </source>
</evidence>
<feature type="domain" description="Tyrosine specific protein phosphatases" evidence="19">
    <location>
        <begin position="697"/>
        <end position="754"/>
    </location>
</feature>
<dbReference type="EC" id="3.1.3.16" evidence="5"/>
<evidence type="ECO:0000256" key="12">
    <source>
        <dbReference type="ARBA" id="ARBA00023212"/>
    </source>
</evidence>
<protein>
    <recommendedName>
        <fullName evidence="15">Protein phosphatase Slingshot homolog 1</fullName>
        <ecNumber evidence="5">3.1.3.16</ecNumber>
    </recommendedName>
    <alternativeName>
        <fullName evidence="16">SSH-like protein 1</fullName>
    </alternativeName>
</protein>
<keyword evidence="10" id="KW-0007">Acetylation</keyword>
<evidence type="ECO:0000256" key="15">
    <source>
        <dbReference type="ARBA" id="ARBA00067363"/>
    </source>
</evidence>
<keyword evidence="6" id="KW-0963">Cytoplasm</keyword>
<evidence type="ECO:0000256" key="6">
    <source>
        <dbReference type="ARBA" id="ARBA00022490"/>
    </source>
</evidence>
<keyword evidence="12" id="KW-0206">Cytoskeleton</keyword>
<dbReference type="Pfam" id="PF00782">
    <property type="entry name" value="DSPc"/>
    <property type="match status" value="1"/>
</dbReference>
<dbReference type="GO" id="GO:0005856">
    <property type="term" value="C:cytoskeleton"/>
    <property type="evidence" value="ECO:0007669"/>
    <property type="project" value="UniProtKB-SubCell"/>
</dbReference>
<dbReference type="FunFam" id="3.90.190.10:FF:000004">
    <property type="entry name" value="Protein phosphatase Slingshot homolog 2"/>
    <property type="match status" value="1"/>
</dbReference>
<dbReference type="GO" id="GO:0003779">
    <property type="term" value="F:actin binding"/>
    <property type="evidence" value="ECO:0007669"/>
    <property type="project" value="UniProtKB-KW"/>
</dbReference>
<dbReference type="PANTHER" id="PTHR45864">
    <property type="entry name" value="SLINGSHOT PROTEIN PHOSPHATASE HOMOLOG"/>
    <property type="match status" value="1"/>
</dbReference>
<evidence type="ECO:0000256" key="7">
    <source>
        <dbReference type="ARBA" id="ARBA00022553"/>
    </source>
</evidence>
<evidence type="ECO:0000256" key="13">
    <source>
        <dbReference type="ARBA" id="ARBA00048336"/>
    </source>
</evidence>
<dbReference type="InterPro" id="IPR029021">
    <property type="entry name" value="Prot-tyrosine_phosphatase-like"/>
</dbReference>
<dbReference type="PROSITE" id="PS00383">
    <property type="entry name" value="TYR_PHOSPHATASE_1"/>
    <property type="match status" value="1"/>
</dbReference>
<comment type="caution">
    <text evidence="21">The sequence shown here is derived from an EMBL/GenBank/DDBJ whole genome shotgun (WGS) entry which is preliminary data.</text>
</comment>
<comment type="subcellular location">
    <subcellularLocation>
        <location evidence="3">Cleavage furrow</location>
    </subcellularLocation>
    <subcellularLocation>
        <location evidence="2">Cytoplasm</location>
        <location evidence="2">Cytoskeleton</location>
    </subcellularLocation>
    <subcellularLocation>
        <location evidence="1">Midbody</location>
    </subcellularLocation>
</comment>
<dbReference type="SUPFAM" id="SSF109715">
    <property type="entry name" value="DEK C-terminal domain"/>
    <property type="match status" value="1"/>
</dbReference>
<dbReference type="PROSITE" id="PS50054">
    <property type="entry name" value="TYR_PHOSPHATASE_DUAL"/>
    <property type="match status" value="1"/>
</dbReference>
<feature type="compositionally biased region" description="Low complexity" evidence="17">
    <location>
        <begin position="1232"/>
        <end position="1252"/>
    </location>
</feature>
<name>A0AAW1APR7_CROAD</name>
<dbReference type="InterPro" id="IPR020422">
    <property type="entry name" value="TYR_PHOSPHATASE_DUAL_dom"/>
</dbReference>
<dbReference type="Gene3D" id="3.90.190.10">
    <property type="entry name" value="Protein tyrosine phosphatase superfamily"/>
    <property type="match status" value="1"/>
</dbReference>
<evidence type="ECO:0000256" key="14">
    <source>
        <dbReference type="ARBA" id="ARBA00056712"/>
    </source>
</evidence>
<keyword evidence="11" id="KW-0009">Actin-binding</keyword>
<evidence type="ECO:0000259" key="18">
    <source>
        <dbReference type="PROSITE" id="PS50054"/>
    </source>
</evidence>
<feature type="domain" description="DEK-C" evidence="20">
    <location>
        <begin position="576"/>
        <end position="631"/>
    </location>
</feature>
<dbReference type="GO" id="GO:0004722">
    <property type="term" value="F:protein serine/threonine phosphatase activity"/>
    <property type="evidence" value="ECO:0007669"/>
    <property type="project" value="UniProtKB-EC"/>
</dbReference>
<dbReference type="InterPro" id="IPR014876">
    <property type="entry name" value="DEK_C"/>
</dbReference>
<evidence type="ECO:0000259" key="19">
    <source>
        <dbReference type="PROSITE" id="PS50056"/>
    </source>
</evidence>
<dbReference type="InterPro" id="IPR043588">
    <property type="entry name" value="SSH-N"/>
</dbReference>
<evidence type="ECO:0000256" key="1">
    <source>
        <dbReference type="ARBA" id="ARBA00004214"/>
    </source>
</evidence>
<evidence type="ECO:0000313" key="22">
    <source>
        <dbReference type="Proteomes" id="UP001474421"/>
    </source>
</evidence>
<evidence type="ECO:0000256" key="10">
    <source>
        <dbReference type="ARBA" id="ARBA00022990"/>
    </source>
</evidence>
<keyword evidence="8" id="KW-0378">Hydrolase</keyword>
<dbReference type="Proteomes" id="UP001474421">
    <property type="component" value="Unassembled WGS sequence"/>
</dbReference>
<feature type="region of interest" description="Disordered" evidence="17">
    <location>
        <begin position="242"/>
        <end position="268"/>
    </location>
</feature>
<dbReference type="InterPro" id="IPR000340">
    <property type="entry name" value="Dual-sp_phosphatase_cat-dom"/>
</dbReference>
<dbReference type="SMART" id="SM00195">
    <property type="entry name" value="DSPc"/>
    <property type="match status" value="1"/>
</dbReference>
<dbReference type="FunFam" id="1.10.10.60:FF:000423">
    <property type="entry name" value="Slingshot protein phosphatase 1a"/>
    <property type="match status" value="1"/>
</dbReference>
<evidence type="ECO:0000256" key="5">
    <source>
        <dbReference type="ARBA" id="ARBA00013081"/>
    </source>
</evidence>
<dbReference type="SUPFAM" id="SSF52799">
    <property type="entry name" value="(Phosphotyrosine protein) phosphatases II"/>
    <property type="match status" value="1"/>
</dbReference>
<dbReference type="EMBL" id="JAOTOJ010000018">
    <property type="protein sequence ID" value="KAK9391785.1"/>
    <property type="molecule type" value="Genomic_DNA"/>
</dbReference>
<dbReference type="PROSITE" id="PS50056">
    <property type="entry name" value="TYR_PHOSPHATASE_2"/>
    <property type="match status" value="1"/>
</dbReference>
<proteinExistence type="inferred from homology"/>
<dbReference type="Pfam" id="PF23040">
    <property type="entry name" value="PH_SSH1-like_1st"/>
    <property type="match status" value="1"/>
</dbReference>
<sequence>MKWENNLPVVRSPRGPSLCCQLVSRPPSPWPTEVPPCCGESTVLQPGQDVTRHPVFETVGSVSSFHLQRGPSLASPTGRYPLGASGVTVRDPQPVSRFPLEGHPAAPPPTAGPPPPPGRWGDRPALAFRRGKAAPPGDRRLICKKKMLDASSSGASSHPSANSPICVLFLEGALRPYPQRDFAPALRVTCGLWKRGLECLAAQAPTPLQPHNGPSQRAFVGAALQTRERSFPASDSFRPFAKRQGGGWVSPGSNEMMPPEEEQKSQPLCSSMPLGLAPRILGWTAKGGTLPGLKVVPEPVWLTCFWKSQAGPFQRMVLLSQDLMRVLMWAVRNASPSSTRLAPLTLPRVDEDRSSLVFGAEIPLSESFFMVKGAALFLQQGNSPQGPPRSLPHPHKHAGDLPQHLQVMINLLRCEDRIKLAVLLESAWSDRVRYMVVVYSTGRQDTEENILLGVDFSSKESQSCTIGMVLRLWSDTKIHLDGDGGFSISTAGKMHIFKPVSVQAMWSALQILHKACEMARRHNYFPGGMALVWATYYESCIASEQSCLNEWNAMQDLESPRPDSPALYMDKPTERERAEWLIKAKLRSIMMSEDLENVTSKEIRNELEKQMNCNLKEFKEFIDNEMLLILGQMDKPSLIFDHLYLGSEWNASNLEELQGSGVDYILNVTREIDNFFPGLFAYHNIRVYDEETTDLLAHWNEAYHFINKAKKNHSKCLVHCKMGVSRSASTVIAYAMKEFGWSLEKAYSYVRQKRSIARPNAGFMRQLLEYQGILDASKQRHNKLWKQQPGGGLPPRAESPAGPNDLLLGSLEDMDLDPPGPPICTDRRTPLDSVGLHYCLRRLSNSLPAPREPCLQLEDLEADAMLEEAGSATRDLLGQLQAGMLEVSADPQGHQKPEAVPRLPVSEEEKPTERWKRRSLEEEGRHNCENLNNNNSKRSCPDDFEHEALFGVLNKVSPPYKSCTDCMYPLGGSPPEAFRDALEVLPAEPPCHRATICTQPSFPVFLEQAFCKSPLKESQGPRANSLLPMVVGNEVQDISPDRPASGWPCGPSEKPREAPKTPGGASLGSRHSLCERSPVFNHGLKRDSSPRKDARQTKDLKYLLFNKDLEKPTTNSYLMQHQESLLQLQKAGLVRKHTKELERLKAPLSDTAGLGKECSGGPTDVVTILEEEPQEMVVVGGQLQPSSQDVSEKLPKTLLAAGASQKTSTPVPSKVDHMSTFTKDFLKTISYTPSSSRSSNLTRSSSSDSIHSIHGKPGLVKQRTQEIETRLRLAGLTVSSPLKRSNSLAKLGSLDLASEDLTGEVDLSPLTHLREAMSSESPALCSLLSWKNTEDGLQPSAKGTLGKLKHTPRMGKS</sequence>
<dbReference type="PROSITE" id="PS51998">
    <property type="entry name" value="DEK_C"/>
    <property type="match status" value="1"/>
</dbReference>
<feature type="compositionally biased region" description="Pro residues" evidence="17">
    <location>
        <begin position="105"/>
        <end position="118"/>
    </location>
</feature>
<evidence type="ECO:0000256" key="9">
    <source>
        <dbReference type="ARBA" id="ARBA00022912"/>
    </source>
</evidence>
<reference evidence="21 22" key="1">
    <citation type="journal article" date="2024" name="Proc. Natl. Acad. Sci. U.S.A.">
        <title>The genetic regulatory architecture and epigenomic basis for age-related changes in rattlesnake venom.</title>
        <authorList>
            <person name="Hogan M.P."/>
            <person name="Holding M.L."/>
            <person name="Nystrom G.S."/>
            <person name="Colston T.J."/>
            <person name="Bartlett D.A."/>
            <person name="Mason A.J."/>
            <person name="Ellsworth S.A."/>
            <person name="Rautsaw R.M."/>
            <person name="Lawrence K.C."/>
            <person name="Strickland J.L."/>
            <person name="He B."/>
            <person name="Fraser P."/>
            <person name="Margres M.J."/>
            <person name="Gilbert D.M."/>
            <person name="Gibbs H.L."/>
            <person name="Parkinson C.L."/>
            <person name="Rokyta D.R."/>
        </authorList>
    </citation>
    <scope>NUCLEOTIDE SEQUENCE [LARGE SCALE GENOMIC DNA]</scope>
    <source>
        <strain evidence="21">DRR0105</strain>
    </source>
</reference>
<comment type="catalytic activity">
    <reaction evidence="13">
        <text>O-phospho-L-threonyl-[protein] + H2O = L-threonyl-[protein] + phosphate</text>
        <dbReference type="Rhea" id="RHEA:47004"/>
        <dbReference type="Rhea" id="RHEA-COMP:11060"/>
        <dbReference type="Rhea" id="RHEA-COMP:11605"/>
        <dbReference type="ChEBI" id="CHEBI:15377"/>
        <dbReference type="ChEBI" id="CHEBI:30013"/>
        <dbReference type="ChEBI" id="CHEBI:43474"/>
        <dbReference type="ChEBI" id="CHEBI:61977"/>
        <dbReference type="EC" id="3.1.3.16"/>
    </reaction>
</comment>
<evidence type="ECO:0000256" key="4">
    <source>
        <dbReference type="ARBA" id="ARBA00009580"/>
    </source>
</evidence>
<feature type="region of interest" description="Disordered" evidence="17">
    <location>
        <begin position="784"/>
        <end position="804"/>
    </location>
</feature>
<accession>A0AAW1APR7</accession>
<evidence type="ECO:0000313" key="21">
    <source>
        <dbReference type="EMBL" id="KAK9391785.1"/>
    </source>
</evidence>
<dbReference type="InterPro" id="IPR000387">
    <property type="entry name" value="Tyr_Pase_dom"/>
</dbReference>
<feature type="region of interest" description="Disordered" evidence="17">
    <location>
        <begin position="1336"/>
        <end position="1357"/>
    </location>
</feature>
<comment type="similarity">
    <text evidence="4">Belongs to the protein-tyrosine phosphatase family.</text>
</comment>
<evidence type="ECO:0000256" key="11">
    <source>
        <dbReference type="ARBA" id="ARBA00023203"/>
    </source>
</evidence>
<organism evidence="21 22">
    <name type="scientific">Crotalus adamanteus</name>
    <name type="common">Eastern diamondback rattlesnake</name>
    <dbReference type="NCBI Taxonomy" id="8729"/>
    <lineage>
        <taxon>Eukaryota</taxon>
        <taxon>Metazoa</taxon>
        <taxon>Chordata</taxon>
        <taxon>Craniata</taxon>
        <taxon>Vertebrata</taxon>
        <taxon>Euteleostomi</taxon>
        <taxon>Lepidosauria</taxon>
        <taxon>Squamata</taxon>
        <taxon>Bifurcata</taxon>
        <taxon>Unidentata</taxon>
        <taxon>Episquamata</taxon>
        <taxon>Toxicofera</taxon>
        <taxon>Serpentes</taxon>
        <taxon>Colubroidea</taxon>
        <taxon>Viperidae</taxon>
        <taxon>Crotalinae</taxon>
        <taxon>Crotalus</taxon>
    </lineage>
</organism>
<keyword evidence="7" id="KW-0597">Phosphoprotein</keyword>
<evidence type="ECO:0000259" key="20">
    <source>
        <dbReference type="PROSITE" id="PS51998"/>
    </source>
</evidence>
<dbReference type="Pfam" id="PF08766">
    <property type="entry name" value="DEK_C"/>
    <property type="match status" value="1"/>
</dbReference>
<feature type="domain" description="Tyrosine-protein phosphatase" evidence="18">
    <location>
        <begin position="635"/>
        <end position="776"/>
    </location>
</feature>
<dbReference type="GO" id="GO:0032154">
    <property type="term" value="C:cleavage furrow"/>
    <property type="evidence" value="ECO:0007669"/>
    <property type="project" value="UniProtKB-SubCell"/>
</dbReference>
<keyword evidence="22" id="KW-1185">Reference proteome</keyword>
<evidence type="ECO:0000256" key="16">
    <source>
        <dbReference type="ARBA" id="ARBA00076772"/>
    </source>
</evidence>
<dbReference type="PANTHER" id="PTHR45864:SF5">
    <property type="entry name" value="PROTEIN PHOSPHATASE SLINGSHOT HOMOLOG 1"/>
    <property type="match status" value="1"/>
</dbReference>
<feature type="compositionally biased region" description="Basic residues" evidence="17">
    <location>
        <begin position="1347"/>
        <end position="1357"/>
    </location>
</feature>
<dbReference type="InterPro" id="IPR043587">
    <property type="entry name" value="Phosphatase_SSH-like"/>
</dbReference>
<evidence type="ECO:0000256" key="3">
    <source>
        <dbReference type="ARBA" id="ARBA00004626"/>
    </source>
</evidence>
<dbReference type="GO" id="GO:0030837">
    <property type="term" value="P:negative regulation of actin filament polymerization"/>
    <property type="evidence" value="ECO:0007669"/>
    <property type="project" value="InterPro"/>
</dbReference>
<dbReference type="CDD" id="cd11652">
    <property type="entry name" value="SSH-N"/>
    <property type="match status" value="1"/>
</dbReference>